<evidence type="ECO:0000313" key="15">
    <source>
        <dbReference type="Proteomes" id="UP000472268"/>
    </source>
</evidence>
<evidence type="ECO:0000256" key="2">
    <source>
        <dbReference type="ARBA" id="ARBA00005948"/>
    </source>
</evidence>
<keyword evidence="11" id="KW-0739">Sodium transport</keyword>
<evidence type="ECO:0000256" key="8">
    <source>
        <dbReference type="ARBA" id="ARBA00023053"/>
    </source>
</evidence>
<reference evidence="14" key="2">
    <citation type="submission" date="2025-08" db="UniProtKB">
        <authorList>
            <consortium name="Ensembl"/>
        </authorList>
    </citation>
    <scope>IDENTIFICATION</scope>
</reference>
<keyword evidence="9 12" id="KW-0406">Ion transport</keyword>
<reference evidence="14 15" key="1">
    <citation type="submission" date="2019-05" db="EMBL/GenBank/DDBJ databases">
        <title>A Chromosome-scale Meerkat (S. suricatta) Genome Assembly.</title>
        <authorList>
            <person name="Dudchenko O."/>
            <person name="Lieberman Aiden E."/>
            <person name="Tung J."/>
            <person name="Barreiro L.B."/>
            <person name="Clutton-Brock T.H."/>
        </authorList>
    </citation>
    <scope>NUCLEOTIDE SEQUENCE [LARGE SCALE GENOMIC DNA]</scope>
</reference>
<keyword evidence="3 12" id="KW-0813">Transport</keyword>
<keyword evidence="5" id="KW-0740">Sodium/potassium transport</keyword>
<evidence type="ECO:0000256" key="4">
    <source>
        <dbReference type="ARBA" id="ARBA00022538"/>
    </source>
</evidence>
<evidence type="ECO:0000256" key="5">
    <source>
        <dbReference type="ARBA" id="ARBA00022607"/>
    </source>
</evidence>
<keyword evidence="4" id="KW-0633">Potassium transport</keyword>
<organism evidence="14 15">
    <name type="scientific">Suricata suricatta</name>
    <name type="common">Meerkat</name>
    <dbReference type="NCBI Taxonomy" id="37032"/>
    <lineage>
        <taxon>Eukaryota</taxon>
        <taxon>Metazoa</taxon>
        <taxon>Chordata</taxon>
        <taxon>Craniata</taxon>
        <taxon>Vertebrata</taxon>
        <taxon>Euteleostomi</taxon>
        <taxon>Mammalia</taxon>
        <taxon>Eutheria</taxon>
        <taxon>Laurasiatheria</taxon>
        <taxon>Carnivora</taxon>
        <taxon>Feliformia</taxon>
        <taxon>Herpestidae</taxon>
        <taxon>Suricata</taxon>
    </lineage>
</organism>
<evidence type="ECO:0000256" key="9">
    <source>
        <dbReference type="ARBA" id="ARBA00023065"/>
    </source>
</evidence>
<evidence type="ECO:0000256" key="10">
    <source>
        <dbReference type="ARBA" id="ARBA00023136"/>
    </source>
</evidence>
<dbReference type="GO" id="GO:0017080">
    <property type="term" value="F:sodium channel regulator activity"/>
    <property type="evidence" value="ECO:0007669"/>
    <property type="project" value="TreeGrafter"/>
</dbReference>
<evidence type="ECO:0000256" key="3">
    <source>
        <dbReference type="ARBA" id="ARBA00022448"/>
    </source>
</evidence>
<dbReference type="AlphaFoldDB" id="A0A673V7T2"/>
<dbReference type="GO" id="GO:0006814">
    <property type="term" value="P:sodium ion transport"/>
    <property type="evidence" value="ECO:0007669"/>
    <property type="project" value="UniProtKB-KW"/>
</dbReference>
<comment type="similarity">
    <text evidence="2 12">Belongs to the FXYD family.</text>
</comment>
<feature type="compositionally biased region" description="Pro residues" evidence="13">
    <location>
        <begin position="130"/>
        <end position="154"/>
    </location>
</feature>
<dbReference type="PANTHER" id="PTHR14132">
    <property type="entry name" value="SODIUM/POTASSIUM-TRANSPORTING ATPASE SUBUNIT GAMMA"/>
    <property type="match status" value="1"/>
</dbReference>
<dbReference type="Gene3D" id="1.20.5.780">
    <property type="entry name" value="Single helix bin"/>
    <property type="match status" value="1"/>
</dbReference>
<protein>
    <recommendedName>
        <fullName evidence="12">FXYD domain-containing ion transport regulator</fullName>
    </recommendedName>
</protein>
<evidence type="ECO:0000256" key="6">
    <source>
        <dbReference type="ARBA" id="ARBA00022692"/>
    </source>
</evidence>
<dbReference type="CDD" id="cd20318">
    <property type="entry name" value="FXYD2"/>
    <property type="match status" value="1"/>
</dbReference>
<dbReference type="Pfam" id="PF02038">
    <property type="entry name" value="ATP1G1_PLM_MAT8"/>
    <property type="match status" value="1"/>
</dbReference>
<proteinExistence type="inferred from homology"/>
<dbReference type="GO" id="GO:0006813">
    <property type="term" value="P:potassium ion transport"/>
    <property type="evidence" value="ECO:0007669"/>
    <property type="project" value="UniProtKB-KW"/>
</dbReference>
<evidence type="ECO:0000256" key="11">
    <source>
        <dbReference type="ARBA" id="ARBA00023201"/>
    </source>
</evidence>
<evidence type="ECO:0000256" key="1">
    <source>
        <dbReference type="ARBA" id="ARBA00004167"/>
    </source>
</evidence>
<dbReference type="GO" id="GO:0043269">
    <property type="term" value="P:regulation of monoatomic ion transport"/>
    <property type="evidence" value="ECO:0007669"/>
    <property type="project" value="InterPro"/>
</dbReference>
<keyword evidence="15" id="KW-1185">Reference proteome</keyword>
<dbReference type="GO" id="GO:0016020">
    <property type="term" value="C:membrane"/>
    <property type="evidence" value="ECO:0007669"/>
    <property type="project" value="UniProtKB-SubCell"/>
</dbReference>
<name>A0A673V7T2_SURSU</name>
<keyword evidence="12" id="KW-1133">Transmembrane helix</keyword>
<evidence type="ECO:0000313" key="14">
    <source>
        <dbReference type="Ensembl" id="ENSSSUP00005033738.1"/>
    </source>
</evidence>
<keyword evidence="8" id="KW-0915">Sodium</keyword>
<reference evidence="14" key="3">
    <citation type="submission" date="2025-09" db="UniProtKB">
        <authorList>
            <consortium name="Ensembl"/>
        </authorList>
    </citation>
    <scope>IDENTIFICATION</scope>
</reference>
<feature type="transmembrane region" description="Helical" evidence="12">
    <location>
        <begin position="187"/>
        <end position="205"/>
    </location>
</feature>
<sequence length="224" mass="23508">MSLRAGPRASPSAQWMRRALGSRTRLLGVWPLCPPAPWARPPPRKRGQESTTPARLVPGPGAAPSSALDAVFGPRGLDSIRTLAGQWTLGPRGGQAGRPRVRAALTAWLSLQVAAPRGTWTRSTTVGLLGPPPAPLRPPPRPPSLACPFRPSPRGPRGAAGGGPGGCGHGSHLLALSFSDYETVRKGGLIFAALAFVVGLIIILSKRLRCGSKHKHRQVNGDEL</sequence>
<feature type="region of interest" description="Disordered" evidence="13">
    <location>
        <begin position="127"/>
        <end position="164"/>
    </location>
</feature>
<keyword evidence="7" id="KW-0630">Potassium</keyword>
<dbReference type="Proteomes" id="UP000472268">
    <property type="component" value="Chromosome 11"/>
</dbReference>
<keyword evidence="10 12" id="KW-0472">Membrane</keyword>
<comment type="subcellular location">
    <subcellularLocation>
        <location evidence="1">Membrane</location>
        <topology evidence="1">Single-pass membrane protein</topology>
    </subcellularLocation>
</comment>
<dbReference type="InterPro" id="IPR047282">
    <property type="entry name" value="ATNG"/>
</dbReference>
<evidence type="ECO:0000256" key="12">
    <source>
        <dbReference type="RuleBase" id="RU364131"/>
    </source>
</evidence>
<accession>A0A673V7T2</accession>
<evidence type="ECO:0000256" key="7">
    <source>
        <dbReference type="ARBA" id="ARBA00022958"/>
    </source>
</evidence>
<dbReference type="PANTHER" id="PTHR14132:SF3">
    <property type="entry name" value="SODIUM_POTASSIUM-TRANSPORTING ATPASE SUBUNIT GAMMA"/>
    <property type="match status" value="1"/>
</dbReference>
<feature type="region of interest" description="Disordered" evidence="13">
    <location>
        <begin position="34"/>
        <end position="66"/>
    </location>
</feature>
<keyword evidence="6 12" id="KW-0812">Transmembrane</keyword>
<dbReference type="InterPro" id="IPR000272">
    <property type="entry name" value="Ion-transport_regulator_FXYD"/>
</dbReference>
<dbReference type="Ensembl" id="ENSSSUT00005038470.1">
    <property type="protein sequence ID" value="ENSSSUP00005033738.1"/>
    <property type="gene ID" value="ENSSSUG00005021677.1"/>
</dbReference>
<evidence type="ECO:0000256" key="13">
    <source>
        <dbReference type="SAM" id="MobiDB-lite"/>
    </source>
</evidence>